<feature type="compositionally biased region" description="Polar residues" evidence="1">
    <location>
        <begin position="315"/>
        <end position="328"/>
    </location>
</feature>
<sequence>MATSTEELPQGEAPPTSPQEPKSSPIYLLDYAPKPKPSNELTREYIPKVGLTTYTIVPQKSLEKLRFFEVELTLEPPGSAPGQMVAVGTQRCLAGVPAEQLELRSPTLVMGAPLSNGRFAGVHGFASGSVASRSVASRSVASRSVASRACRRQAAVPAPHGHLGGSRPKKTPPPTKPKPGSFRLSLHKRTPGYVTSAAVKSANAILASGRTEAPGRPDAGQPAEEESFPPPPPPELWAGGAETSQDEPKPREENTVDGPAANLASSAPRLTRQYSLPARDPTVGLSLERMRGLMAPKPYAPTSQSRFARAVSTAIKRSQSFTKPSSADPQPPGVLPASSVANQNSIKEVAEPSRSPEKEVRRERRARRRSPSQGSGPTAGQVAPCPRRCPPEERPIRQRCLMLCLSCL</sequence>
<accession>A0A9D3MR81</accession>
<feature type="region of interest" description="Disordered" evidence="1">
    <location>
        <begin position="143"/>
        <end position="188"/>
    </location>
</feature>
<dbReference type="PANTHER" id="PTHR21557">
    <property type="entry name" value="CORDON-BLEU"/>
    <property type="match status" value="1"/>
</dbReference>
<evidence type="ECO:0000313" key="3">
    <source>
        <dbReference type="Proteomes" id="UP001044222"/>
    </source>
</evidence>
<dbReference type="InterPro" id="IPR039895">
    <property type="entry name" value="COBL-like"/>
</dbReference>
<evidence type="ECO:0000313" key="2">
    <source>
        <dbReference type="EMBL" id="KAG5852528.1"/>
    </source>
</evidence>
<dbReference type="EMBL" id="JAFIRN010000003">
    <property type="protein sequence ID" value="KAG5852528.1"/>
    <property type="molecule type" value="Genomic_DNA"/>
</dbReference>
<reference evidence="2" key="1">
    <citation type="submission" date="2021-01" db="EMBL/GenBank/DDBJ databases">
        <title>A chromosome-scale assembly of European eel, Anguilla anguilla.</title>
        <authorList>
            <person name="Henkel C."/>
            <person name="Jong-Raadsen S.A."/>
            <person name="Dufour S."/>
            <person name="Weltzien F.-A."/>
            <person name="Palstra A.P."/>
            <person name="Pelster B."/>
            <person name="Spaink H.P."/>
            <person name="Van Den Thillart G.E."/>
            <person name="Jansen H."/>
            <person name="Zahm M."/>
            <person name="Klopp C."/>
            <person name="Cedric C."/>
            <person name="Louis A."/>
            <person name="Berthelot C."/>
            <person name="Parey E."/>
            <person name="Roest Crollius H."/>
            <person name="Montfort J."/>
            <person name="Robinson-Rechavi M."/>
            <person name="Bucao C."/>
            <person name="Bouchez O."/>
            <person name="Gislard M."/>
            <person name="Lluch J."/>
            <person name="Milhes M."/>
            <person name="Lampietro C."/>
            <person name="Lopez Roques C."/>
            <person name="Donnadieu C."/>
            <person name="Braasch I."/>
            <person name="Desvignes T."/>
            <person name="Postlethwait J."/>
            <person name="Bobe J."/>
            <person name="Guiguen Y."/>
            <person name="Dirks R."/>
        </authorList>
    </citation>
    <scope>NUCLEOTIDE SEQUENCE</scope>
    <source>
        <strain evidence="2">Tag_6206</strain>
        <tissue evidence="2">Liver</tissue>
    </source>
</reference>
<proteinExistence type="predicted"/>
<feature type="compositionally biased region" description="Low complexity" evidence="1">
    <location>
        <begin position="143"/>
        <end position="156"/>
    </location>
</feature>
<dbReference type="PANTHER" id="PTHR21557:SF2">
    <property type="entry name" value="CORDON-BLEU PROTEIN-LIKE 1"/>
    <property type="match status" value="1"/>
</dbReference>
<evidence type="ECO:0000256" key="1">
    <source>
        <dbReference type="SAM" id="MobiDB-lite"/>
    </source>
</evidence>
<feature type="region of interest" description="Disordered" evidence="1">
    <location>
        <begin position="208"/>
        <end position="392"/>
    </location>
</feature>
<name>A0A9D3MR81_ANGAN</name>
<keyword evidence="3" id="KW-1185">Reference proteome</keyword>
<dbReference type="AlphaFoldDB" id="A0A9D3MR81"/>
<feature type="region of interest" description="Disordered" evidence="1">
    <location>
        <begin position="1"/>
        <end position="40"/>
    </location>
</feature>
<organism evidence="2 3">
    <name type="scientific">Anguilla anguilla</name>
    <name type="common">European freshwater eel</name>
    <name type="synonym">Muraena anguilla</name>
    <dbReference type="NCBI Taxonomy" id="7936"/>
    <lineage>
        <taxon>Eukaryota</taxon>
        <taxon>Metazoa</taxon>
        <taxon>Chordata</taxon>
        <taxon>Craniata</taxon>
        <taxon>Vertebrata</taxon>
        <taxon>Euteleostomi</taxon>
        <taxon>Actinopterygii</taxon>
        <taxon>Neopterygii</taxon>
        <taxon>Teleostei</taxon>
        <taxon>Anguilliformes</taxon>
        <taxon>Anguillidae</taxon>
        <taxon>Anguilla</taxon>
    </lineage>
</organism>
<protein>
    <submittedName>
        <fullName evidence="2">Uncharacterized protein</fullName>
    </submittedName>
</protein>
<gene>
    <name evidence="2" type="ORF">ANANG_G00063380</name>
</gene>
<dbReference type="Proteomes" id="UP001044222">
    <property type="component" value="Unassembled WGS sequence"/>
</dbReference>
<dbReference type="GO" id="GO:0003785">
    <property type="term" value="F:actin monomer binding"/>
    <property type="evidence" value="ECO:0007669"/>
    <property type="project" value="InterPro"/>
</dbReference>
<comment type="caution">
    <text evidence="2">The sequence shown here is derived from an EMBL/GenBank/DDBJ whole genome shotgun (WGS) entry which is preliminary data.</text>
</comment>
<feature type="compositionally biased region" description="Basic and acidic residues" evidence="1">
    <location>
        <begin position="348"/>
        <end position="362"/>
    </location>
</feature>